<keyword evidence="3" id="KW-0050">Antiport</keyword>
<dbReference type="RefSeq" id="WP_179170317.1">
    <property type="nucleotide sequence ID" value="NZ_CP058529.1"/>
</dbReference>
<keyword evidence="5 8" id="KW-1133">Transmembrane helix</keyword>
<feature type="transmembrane region" description="Helical" evidence="8">
    <location>
        <begin position="354"/>
        <end position="372"/>
    </location>
</feature>
<evidence type="ECO:0000313" key="10">
    <source>
        <dbReference type="EMBL" id="QLG28743.1"/>
    </source>
</evidence>
<feature type="transmembrane region" description="Helical" evidence="8">
    <location>
        <begin position="206"/>
        <end position="224"/>
    </location>
</feature>
<accession>A0A7D5L2X1</accession>
<comment type="subcellular location">
    <subcellularLocation>
        <location evidence="1">Cell membrane</location>
        <topology evidence="1">Multi-pass membrane protein</topology>
    </subcellularLocation>
</comment>
<keyword evidence="7 8" id="KW-0472">Membrane</keyword>
<evidence type="ECO:0000256" key="5">
    <source>
        <dbReference type="ARBA" id="ARBA00022989"/>
    </source>
</evidence>
<feature type="transmembrane region" description="Helical" evidence="8">
    <location>
        <begin position="94"/>
        <end position="117"/>
    </location>
</feature>
<dbReference type="GO" id="GO:0005886">
    <property type="term" value="C:plasma membrane"/>
    <property type="evidence" value="ECO:0007669"/>
    <property type="project" value="UniProtKB-SubCell"/>
</dbReference>
<proteinExistence type="predicted"/>
<keyword evidence="11" id="KW-1185">Reference proteome</keyword>
<sequence>MVSIDVVVLTLLGIVFLGAALLPEELDGAPVSPAMLYVLFGAAVFSLPLGLPAPNPLEYETATEHFAEFVVIVALMGVGLKLDRPFSVRGWSVTWRLLAVTMPLTIAAAALLGWWWVGLAPAGAILLGAVIAPTDPVLASDVQVDRPAAGELSPEEADDQEVRFALTSEAGLNDGLAFPFTYLAIAVATAGLAPENWLQEWLLVDVGYRIVVGCLVGYGAGWGLGKLLFRHSPTTRIGKAVEGTEALACTLLSYGVAEILNGYGFLAVFVAALLIRDIERGHEYNQALHDFAEVVERLSLALLLVLFGGAVATGLLAPLSVEAALVGLALVLLVRPLAGAAGVLGLSRSAGERAVVSFFGVRGVGSIFYLAYGLGSAEFADAGLIWALVGFVVLVSVFLHGVTAPYAMRWFVGESEEESGETGAGEDEGAAA</sequence>
<evidence type="ECO:0000256" key="7">
    <source>
        <dbReference type="ARBA" id="ARBA00023136"/>
    </source>
</evidence>
<dbReference type="GO" id="GO:1902600">
    <property type="term" value="P:proton transmembrane transport"/>
    <property type="evidence" value="ECO:0007669"/>
    <property type="project" value="InterPro"/>
</dbReference>
<feature type="transmembrane region" description="Helical" evidence="8">
    <location>
        <begin position="298"/>
        <end position="317"/>
    </location>
</feature>
<feature type="transmembrane region" description="Helical" evidence="8">
    <location>
        <begin position="176"/>
        <end position="194"/>
    </location>
</feature>
<feature type="transmembrane region" description="Helical" evidence="8">
    <location>
        <begin position="34"/>
        <end position="53"/>
    </location>
</feature>
<evidence type="ECO:0000256" key="4">
    <source>
        <dbReference type="ARBA" id="ARBA00022692"/>
    </source>
</evidence>
<keyword evidence="2" id="KW-0813">Transport</keyword>
<keyword evidence="6" id="KW-0406">Ion transport</keyword>
<dbReference type="GO" id="GO:0015297">
    <property type="term" value="F:antiporter activity"/>
    <property type="evidence" value="ECO:0007669"/>
    <property type="project" value="UniProtKB-KW"/>
</dbReference>
<dbReference type="InterPro" id="IPR006153">
    <property type="entry name" value="Cation/H_exchanger_TM"/>
</dbReference>
<feature type="transmembrane region" description="Helical" evidence="8">
    <location>
        <begin position="384"/>
        <end position="402"/>
    </location>
</feature>
<keyword evidence="4 8" id="KW-0812">Transmembrane</keyword>
<dbReference type="AlphaFoldDB" id="A0A7D5L2X1"/>
<name>A0A7D5L2X1_9EURY</name>
<dbReference type="PANTHER" id="PTHR32507">
    <property type="entry name" value="NA(+)/H(+) ANTIPORTER 1"/>
    <property type="match status" value="1"/>
</dbReference>
<evidence type="ECO:0000256" key="6">
    <source>
        <dbReference type="ARBA" id="ARBA00023065"/>
    </source>
</evidence>
<dbReference type="Pfam" id="PF00999">
    <property type="entry name" value="Na_H_Exchanger"/>
    <property type="match status" value="1"/>
</dbReference>
<dbReference type="EMBL" id="CP058529">
    <property type="protein sequence ID" value="QLG28743.1"/>
    <property type="molecule type" value="Genomic_DNA"/>
</dbReference>
<evidence type="ECO:0000313" key="11">
    <source>
        <dbReference type="Proteomes" id="UP000509750"/>
    </source>
</evidence>
<protein>
    <submittedName>
        <fullName evidence="10">Cation:proton antiporter</fullName>
    </submittedName>
</protein>
<reference evidence="10 11" key="1">
    <citation type="submission" date="2020-07" db="EMBL/GenBank/DDBJ databases">
        <title>Gai3-2, isolated from salt lake.</title>
        <authorList>
            <person name="Cui H."/>
            <person name="Shi X."/>
        </authorList>
    </citation>
    <scope>NUCLEOTIDE SEQUENCE [LARGE SCALE GENOMIC DNA]</scope>
    <source>
        <strain evidence="10 11">Gai3-2</strain>
    </source>
</reference>
<dbReference type="Proteomes" id="UP000509750">
    <property type="component" value="Chromosome"/>
</dbReference>
<feature type="transmembrane region" description="Helical" evidence="8">
    <location>
        <begin position="323"/>
        <end position="347"/>
    </location>
</feature>
<dbReference type="KEGG" id="halg:HUG10_14870"/>
<gene>
    <name evidence="10" type="ORF">HUG10_14870</name>
</gene>
<evidence type="ECO:0000256" key="3">
    <source>
        <dbReference type="ARBA" id="ARBA00022449"/>
    </source>
</evidence>
<evidence type="ECO:0000259" key="9">
    <source>
        <dbReference type="Pfam" id="PF00999"/>
    </source>
</evidence>
<dbReference type="OrthoDB" id="157118at2157"/>
<feature type="transmembrane region" description="Helical" evidence="8">
    <location>
        <begin position="65"/>
        <end position="82"/>
    </location>
</feature>
<evidence type="ECO:0000256" key="8">
    <source>
        <dbReference type="SAM" id="Phobius"/>
    </source>
</evidence>
<feature type="domain" description="Cation/H+ exchanger transmembrane" evidence="9">
    <location>
        <begin position="23"/>
        <end position="408"/>
    </location>
</feature>
<feature type="transmembrane region" description="Helical" evidence="8">
    <location>
        <begin position="260"/>
        <end position="278"/>
    </location>
</feature>
<feature type="transmembrane region" description="Helical" evidence="8">
    <location>
        <begin position="6"/>
        <end position="22"/>
    </location>
</feature>
<dbReference type="GeneID" id="56030141"/>
<evidence type="ECO:0000256" key="1">
    <source>
        <dbReference type="ARBA" id="ARBA00004651"/>
    </source>
</evidence>
<dbReference type="PANTHER" id="PTHR32507:SF8">
    <property type="entry name" value="CNH1P"/>
    <property type="match status" value="1"/>
</dbReference>
<evidence type="ECO:0000256" key="2">
    <source>
        <dbReference type="ARBA" id="ARBA00022448"/>
    </source>
</evidence>
<organism evidence="10 11">
    <name type="scientific">Halorarum halophilum</name>
    <dbReference type="NCBI Taxonomy" id="2743090"/>
    <lineage>
        <taxon>Archaea</taxon>
        <taxon>Methanobacteriati</taxon>
        <taxon>Methanobacteriota</taxon>
        <taxon>Stenosarchaea group</taxon>
        <taxon>Halobacteria</taxon>
        <taxon>Halobacteriales</taxon>
        <taxon>Haloferacaceae</taxon>
        <taxon>Halorarum</taxon>
    </lineage>
</organism>